<gene>
    <name evidence="1" type="ORF">BdWA1_001736</name>
</gene>
<evidence type="ECO:0000313" key="1">
    <source>
        <dbReference type="EMBL" id="KAK2196489.1"/>
    </source>
</evidence>
<dbReference type="Proteomes" id="UP001214638">
    <property type="component" value="Unassembled WGS sequence"/>
</dbReference>
<name>A0AAD9PKN2_9APIC</name>
<dbReference type="RefSeq" id="XP_067803331.1">
    <property type="nucleotide sequence ID" value="XM_067946767.1"/>
</dbReference>
<comment type="caution">
    <text evidence="1">The sequence shown here is derived from an EMBL/GenBank/DDBJ whole genome shotgun (WGS) entry which is preliminary data.</text>
</comment>
<dbReference type="GeneID" id="94336034"/>
<organism evidence="1 2">
    <name type="scientific">Babesia duncani</name>
    <dbReference type="NCBI Taxonomy" id="323732"/>
    <lineage>
        <taxon>Eukaryota</taxon>
        <taxon>Sar</taxon>
        <taxon>Alveolata</taxon>
        <taxon>Apicomplexa</taxon>
        <taxon>Aconoidasida</taxon>
        <taxon>Piroplasmida</taxon>
        <taxon>Babesiidae</taxon>
        <taxon>Babesia</taxon>
    </lineage>
</organism>
<dbReference type="KEGG" id="bdw:94336034"/>
<keyword evidence="2" id="KW-1185">Reference proteome</keyword>
<sequence>MQKPPIAPHSRENAPLKCLYALLPEQRHDHVAPQELRMLNFGSYALELSHLSRWTQGRLDPQVGTQMETQQNNLIVQVPGTFSLGSAPLDPDAKRANHLALIDLAIFLSACDGVIIPLDALELQRVGCGEMYSLALARAVFFLLDLCKVPKPRVHVLLYKWDEKDSPSDSKQGKAQEIHQLIAQHLAHDSANATSCTFSSSNDAAGGFQELAPILEERLEFKSKWSKQLKHLGPDPDTQEPLWALRDWTQRAPSEHLGALSGMKEIQNAMDHPQVTRRLHVLLETLPQRLEEFIESLGSMQAQSPHLISQRIHLIIKSTMEQYDTEIGGYAREFPALKRKLAQAREMLMESFRDLVGRLMMQVGSQIHEELYNEFRQSVSGLSLGPNLDGDLTDLVIKYDKLFCKRLSEYNIKGFDKDSFNRAREESMRVDFLDACNHLANYILEYAISKGYCYYKPSLEDSVGYISMHPWLRWIHYIYTRLKVPISLSIHYLSPSAFGFSNFFRYACTESLHFRNRWGLSGGVLSYFTTKTVNTFSNNPTIRGLASGLVESS</sequence>
<evidence type="ECO:0000313" key="2">
    <source>
        <dbReference type="Proteomes" id="UP001214638"/>
    </source>
</evidence>
<dbReference type="AlphaFoldDB" id="A0AAD9PKN2"/>
<protein>
    <submittedName>
        <fullName evidence="1">Uncharacterized protein</fullName>
    </submittedName>
</protein>
<accession>A0AAD9PKN2</accession>
<reference evidence="1" key="1">
    <citation type="journal article" date="2023" name="Nat. Microbiol.">
        <title>Babesia duncani multi-omics identifies virulence factors and drug targets.</title>
        <authorList>
            <person name="Singh P."/>
            <person name="Lonardi S."/>
            <person name="Liang Q."/>
            <person name="Vydyam P."/>
            <person name="Khabirova E."/>
            <person name="Fang T."/>
            <person name="Gihaz S."/>
            <person name="Thekkiniath J."/>
            <person name="Munshi M."/>
            <person name="Abel S."/>
            <person name="Ciampossin L."/>
            <person name="Batugedara G."/>
            <person name="Gupta M."/>
            <person name="Lu X.M."/>
            <person name="Lenz T."/>
            <person name="Chakravarty S."/>
            <person name="Cornillot E."/>
            <person name="Hu Y."/>
            <person name="Ma W."/>
            <person name="Gonzalez L.M."/>
            <person name="Sanchez S."/>
            <person name="Estrada K."/>
            <person name="Sanchez-Flores A."/>
            <person name="Montero E."/>
            <person name="Harb O.S."/>
            <person name="Le Roch K.G."/>
            <person name="Mamoun C.B."/>
        </authorList>
    </citation>
    <scope>NUCLEOTIDE SEQUENCE</scope>
    <source>
        <strain evidence="1">WA1</strain>
    </source>
</reference>
<dbReference type="EMBL" id="JALLKP010000002">
    <property type="protein sequence ID" value="KAK2196489.1"/>
    <property type="molecule type" value="Genomic_DNA"/>
</dbReference>
<proteinExistence type="predicted"/>